<keyword evidence="1" id="KW-0732">Signal</keyword>
<organism evidence="3 4">
    <name type="scientific">Candidatus Thiodiazotropha endoloripes</name>
    <dbReference type="NCBI Taxonomy" id="1818881"/>
    <lineage>
        <taxon>Bacteria</taxon>
        <taxon>Pseudomonadati</taxon>
        <taxon>Pseudomonadota</taxon>
        <taxon>Gammaproteobacteria</taxon>
        <taxon>Chromatiales</taxon>
        <taxon>Sedimenticolaceae</taxon>
        <taxon>Candidatus Thiodiazotropha</taxon>
    </lineage>
</organism>
<sequence>MNNKLHPFISLILLMVPLTITAHTPPPGAQVFFIGIKDGAVVDSPFKVRFGIKGFGITPAGTKGKIRHLAGHHHLLINVDQLPDLDSPIPRDEAHLHFDNGETEAVLDLPPGTHTLQLLLGDEDHEPQDPALMSEKITVRVK</sequence>
<evidence type="ECO:0000313" key="4">
    <source>
        <dbReference type="Proteomes" id="UP000094849"/>
    </source>
</evidence>
<keyword evidence="4" id="KW-1185">Reference proteome</keyword>
<feature type="signal peptide" evidence="1">
    <location>
        <begin position="1"/>
        <end position="22"/>
    </location>
</feature>
<protein>
    <submittedName>
        <fullName evidence="3">Rod shape-determining protein RodA</fullName>
    </submittedName>
</protein>
<dbReference type="RefSeq" id="WP_069005514.1">
    <property type="nucleotide sequence ID" value="NZ_LVJW01000003.1"/>
</dbReference>
<accession>A0A1E2USN6</accession>
<dbReference type="STRING" id="1818881.A3196_13835"/>
<feature type="domain" description="DUF4399" evidence="2">
    <location>
        <begin position="48"/>
        <end position="142"/>
    </location>
</feature>
<evidence type="ECO:0000259" key="2">
    <source>
        <dbReference type="Pfam" id="PF14347"/>
    </source>
</evidence>
<evidence type="ECO:0000313" key="3">
    <source>
        <dbReference type="EMBL" id="ODB97746.1"/>
    </source>
</evidence>
<dbReference type="OrthoDB" id="531568at2"/>
<reference evidence="3 4" key="1">
    <citation type="submission" date="2016-03" db="EMBL/GenBank/DDBJ databases">
        <title>Chemosynthetic sulphur-oxidizing symbionts of marine invertebrate animals are capable of nitrogen fixation.</title>
        <authorList>
            <person name="Petersen J.M."/>
            <person name="Kemper A."/>
            <person name="Gruber-Vodicka H."/>
            <person name="Cardini U."/>
            <person name="Geest Mvander."/>
            <person name="Kleiner M."/>
            <person name="Bulgheresi S."/>
            <person name="Fussmann M."/>
            <person name="Herbold C."/>
            <person name="Seah B.K.B."/>
            <person name="Antony C.Paul."/>
            <person name="Liu D."/>
            <person name="Belitz A."/>
            <person name="Weber M."/>
        </authorList>
    </citation>
    <scope>NUCLEOTIDE SEQUENCE [LARGE SCALE GENOMIC DNA]</scope>
    <source>
        <strain evidence="3">G_D</strain>
    </source>
</reference>
<dbReference type="EMBL" id="LVJZ01000003">
    <property type="protein sequence ID" value="ODB97746.1"/>
    <property type="molecule type" value="Genomic_DNA"/>
</dbReference>
<comment type="caution">
    <text evidence="3">The sequence shown here is derived from an EMBL/GenBank/DDBJ whole genome shotgun (WGS) entry which is preliminary data.</text>
</comment>
<proteinExistence type="predicted"/>
<dbReference type="Proteomes" id="UP000094849">
    <property type="component" value="Unassembled WGS sequence"/>
</dbReference>
<evidence type="ECO:0000256" key="1">
    <source>
        <dbReference type="SAM" id="SignalP"/>
    </source>
</evidence>
<dbReference type="AlphaFoldDB" id="A0A1E2USN6"/>
<dbReference type="InterPro" id="IPR025512">
    <property type="entry name" value="DUF4399"/>
</dbReference>
<name>A0A1E2USN6_9GAMM</name>
<feature type="chain" id="PRO_5009119176" evidence="1">
    <location>
        <begin position="23"/>
        <end position="142"/>
    </location>
</feature>
<gene>
    <name evidence="3" type="ORF">A3196_13835</name>
</gene>
<dbReference type="Pfam" id="PF14347">
    <property type="entry name" value="DUF4399"/>
    <property type="match status" value="1"/>
</dbReference>